<protein>
    <submittedName>
        <fullName evidence="1">Uncharacterized protein</fullName>
    </submittedName>
</protein>
<dbReference type="AlphaFoldDB" id="A0A2A6BXX0"/>
<gene>
    <name evidence="1" type="primary">WBGene00278511</name>
</gene>
<sequence length="92" mass="10457">MTRSLVLFCLLIGAAIAWNYETGFQSQPWKLKDVWVRRSSAYQLPQLPVREWAQLMTLMHKRSQEAPRSSGDSAVLPHPTVRDNALKAGGYE</sequence>
<evidence type="ECO:0000313" key="1">
    <source>
        <dbReference type="EnsemblMetazoa" id="PPA40142.1"/>
    </source>
</evidence>
<organism evidence="1 2">
    <name type="scientific">Pristionchus pacificus</name>
    <name type="common">Parasitic nematode worm</name>
    <dbReference type="NCBI Taxonomy" id="54126"/>
    <lineage>
        <taxon>Eukaryota</taxon>
        <taxon>Metazoa</taxon>
        <taxon>Ecdysozoa</taxon>
        <taxon>Nematoda</taxon>
        <taxon>Chromadorea</taxon>
        <taxon>Rhabditida</taxon>
        <taxon>Rhabditina</taxon>
        <taxon>Diplogasteromorpha</taxon>
        <taxon>Diplogasteroidea</taxon>
        <taxon>Neodiplogasteridae</taxon>
        <taxon>Pristionchus</taxon>
    </lineage>
</organism>
<name>A0A2A6BXX0_PRIPA</name>
<evidence type="ECO:0000313" key="2">
    <source>
        <dbReference type="Proteomes" id="UP000005239"/>
    </source>
</evidence>
<proteinExistence type="predicted"/>
<keyword evidence="2" id="KW-1185">Reference proteome</keyword>
<reference evidence="1" key="2">
    <citation type="submission" date="2022-06" db="UniProtKB">
        <authorList>
            <consortium name="EnsemblMetazoa"/>
        </authorList>
    </citation>
    <scope>IDENTIFICATION</scope>
    <source>
        <strain evidence="1">PS312</strain>
    </source>
</reference>
<dbReference type="Proteomes" id="UP000005239">
    <property type="component" value="Unassembled WGS sequence"/>
</dbReference>
<accession>A0A8R1YV70</accession>
<dbReference type="EnsemblMetazoa" id="PPA40142.1">
    <property type="protein sequence ID" value="PPA40142.1"/>
    <property type="gene ID" value="WBGene00278511"/>
</dbReference>
<accession>A0A2A6BXX0</accession>
<reference evidence="2" key="1">
    <citation type="journal article" date="2008" name="Nat. Genet.">
        <title>The Pristionchus pacificus genome provides a unique perspective on nematode lifestyle and parasitism.</title>
        <authorList>
            <person name="Dieterich C."/>
            <person name="Clifton S.W."/>
            <person name="Schuster L.N."/>
            <person name="Chinwalla A."/>
            <person name="Delehaunty K."/>
            <person name="Dinkelacker I."/>
            <person name="Fulton L."/>
            <person name="Fulton R."/>
            <person name="Godfrey J."/>
            <person name="Minx P."/>
            <person name="Mitreva M."/>
            <person name="Roeseler W."/>
            <person name="Tian H."/>
            <person name="Witte H."/>
            <person name="Yang S.P."/>
            <person name="Wilson R.K."/>
            <person name="Sommer R.J."/>
        </authorList>
    </citation>
    <scope>NUCLEOTIDE SEQUENCE [LARGE SCALE GENOMIC DNA]</scope>
    <source>
        <strain evidence="2">PS312</strain>
    </source>
</reference>